<dbReference type="RefSeq" id="WP_011423132.1">
    <property type="nucleotide sequence ID" value="NC_007760.1"/>
</dbReference>
<accession>Q2IGZ4</accession>
<dbReference type="PANTHER" id="PTHR45947:SF3">
    <property type="entry name" value="SULFOQUINOVOSYL TRANSFERASE SQD2"/>
    <property type="match status" value="1"/>
</dbReference>
<dbReference type="Proteomes" id="UP000001935">
    <property type="component" value="Chromosome"/>
</dbReference>
<organism evidence="1 2">
    <name type="scientific">Anaeromyxobacter dehalogenans (strain 2CP-C)</name>
    <dbReference type="NCBI Taxonomy" id="290397"/>
    <lineage>
        <taxon>Bacteria</taxon>
        <taxon>Pseudomonadati</taxon>
        <taxon>Myxococcota</taxon>
        <taxon>Myxococcia</taxon>
        <taxon>Myxococcales</taxon>
        <taxon>Cystobacterineae</taxon>
        <taxon>Anaeromyxobacteraceae</taxon>
        <taxon>Anaeromyxobacter</taxon>
    </lineage>
</organism>
<dbReference type="InterPro" id="IPR050194">
    <property type="entry name" value="Glycosyltransferase_grp1"/>
</dbReference>
<keyword evidence="1" id="KW-0808">Transferase</keyword>
<gene>
    <name evidence="1" type="ordered locus">Adeh_4086</name>
</gene>
<sequence>MRVLYLHYGPQSGVTAAITRSLAGAGAEVVDANPAEGFLYQLRPGCRIPNVRPAVVRAVAEAMRTHGRSWKPYYFHTTFAFDHLSARAGEAVRRARADAVLQAGVLFSPGLAPEAPYHLYLDHTRAIAERYPPLEGLPPPVPYAPEWRAREEAVYRGAAGIFTMSEAVRASLLADYRVSPARVHVVGAGPNVEPGPRDLGLAREPLVLFVGRNFVPKGGPELLEAFREVRRAHPSARLALVTGRAPAVLPEGVTDHGLLGKEALARLYATAAVFALPTLREAFGLSFLEAMAFELPVVASRIEAIPEIVADGETGLLVPPRDPAALAAALDALLADPPRARAMGAAGRARAAARFGWTRAAARMLDVLRPAPALATGRGA</sequence>
<dbReference type="EMBL" id="CP000251">
    <property type="protein sequence ID" value="ABC83850.1"/>
    <property type="molecule type" value="Genomic_DNA"/>
</dbReference>
<dbReference type="KEGG" id="ade:Adeh_4086"/>
<dbReference type="CDD" id="cd03801">
    <property type="entry name" value="GT4_PimA-like"/>
    <property type="match status" value="1"/>
</dbReference>
<dbReference type="GO" id="GO:0016758">
    <property type="term" value="F:hexosyltransferase activity"/>
    <property type="evidence" value="ECO:0007669"/>
    <property type="project" value="TreeGrafter"/>
</dbReference>
<dbReference type="AlphaFoldDB" id="Q2IGZ4"/>
<protein>
    <submittedName>
        <fullName evidence="1">Glycosyl transferase, group 1</fullName>
    </submittedName>
</protein>
<dbReference type="CAZy" id="GT4">
    <property type="family name" value="Glycosyltransferase Family 4"/>
</dbReference>
<dbReference type="Pfam" id="PF13692">
    <property type="entry name" value="Glyco_trans_1_4"/>
    <property type="match status" value="1"/>
</dbReference>
<name>Q2IGZ4_ANADE</name>
<dbReference type="SUPFAM" id="SSF53756">
    <property type="entry name" value="UDP-Glycosyltransferase/glycogen phosphorylase"/>
    <property type="match status" value="1"/>
</dbReference>
<reference evidence="1" key="1">
    <citation type="submission" date="2006-01" db="EMBL/GenBank/DDBJ databases">
        <title>Complete sequence of Anaeromyxobacter dehalogenans 2CP-C.</title>
        <authorList>
            <consortium name="US DOE Joint Genome Institute"/>
            <person name="Copeland A."/>
            <person name="Lucas S."/>
            <person name="Lapidus A."/>
            <person name="Barry K."/>
            <person name="Detter J.C."/>
            <person name="Glavina T."/>
            <person name="Hammon N."/>
            <person name="Israni S."/>
            <person name="Pitluck S."/>
            <person name="Brettin T."/>
            <person name="Bruce D."/>
            <person name="Han C."/>
            <person name="Tapia R."/>
            <person name="Gilna P."/>
            <person name="Kiss H."/>
            <person name="Schmutz J."/>
            <person name="Larimer F."/>
            <person name="Land M."/>
            <person name="Kyrpides N."/>
            <person name="Anderson I."/>
            <person name="Sanford R.A."/>
            <person name="Ritalahti K.M."/>
            <person name="Thomas H.S."/>
            <person name="Kirby J.R."/>
            <person name="Zhulin I.B."/>
            <person name="Loeffler F.E."/>
            <person name="Richardson P."/>
        </authorList>
    </citation>
    <scope>NUCLEOTIDE SEQUENCE</scope>
    <source>
        <strain evidence="1">2CP-C</strain>
    </source>
</reference>
<dbReference type="OrthoDB" id="5490278at2"/>
<dbReference type="PANTHER" id="PTHR45947">
    <property type="entry name" value="SULFOQUINOVOSYL TRANSFERASE SQD2"/>
    <property type="match status" value="1"/>
</dbReference>
<dbReference type="STRING" id="290397.Adeh_4086"/>
<dbReference type="eggNOG" id="COG0438">
    <property type="taxonomic scope" value="Bacteria"/>
</dbReference>
<evidence type="ECO:0000313" key="2">
    <source>
        <dbReference type="Proteomes" id="UP000001935"/>
    </source>
</evidence>
<proteinExistence type="predicted"/>
<dbReference type="Gene3D" id="3.40.50.2000">
    <property type="entry name" value="Glycogen Phosphorylase B"/>
    <property type="match status" value="2"/>
</dbReference>
<evidence type="ECO:0000313" key="1">
    <source>
        <dbReference type="EMBL" id="ABC83850.1"/>
    </source>
</evidence>
<dbReference type="HOGENOM" id="CLU_009583_40_0_7"/>